<feature type="compositionally biased region" description="Low complexity" evidence="8">
    <location>
        <begin position="585"/>
        <end position="599"/>
    </location>
</feature>
<evidence type="ECO:0000256" key="2">
    <source>
        <dbReference type="ARBA" id="ARBA00009549"/>
    </source>
</evidence>
<evidence type="ECO:0000313" key="11">
    <source>
        <dbReference type="Proteomes" id="UP000039046"/>
    </source>
</evidence>
<evidence type="ECO:0000256" key="6">
    <source>
        <dbReference type="ARBA" id="ARBA00022776"/>
    </source>
</evidence>
<dbReference type="Proteomes" id="UP000039046">
    <property type="component" value="Unassembled WGS sequence"/>
</dbReference>
<dbReference type="Pfam" id="PF12348">
    <property type="entry name" value="CLASP_N"/>
    <property type="match status" value="2"/>
</dbReference>
<dbReference type="GO" id="GO:0060172">
    <property type="term" value="P:astral microtubule depolymerization"/>
    <property type="evidence" value="ECO:0007669"/>
    <property type="project" value="TreeGrafter"/>
</dbReference>
<comment type="similarity">
    <text evidence="2">Belongs to the CLASP family.</text>
</comment>
<dbReference type="SUPFAM" id="SSF48371">
    <property type="entry name" value="ARM repeat"/>
    <property type="match status" value="1"/>
</dbReference>
<feature type="region of interest" description="Disordered" evidence="8">
    <location>
        <begin position="777"/>
        <end position="809"/>
    </location>
</feature>
<keyword evidence="4" id="KW-0132">Cell division</keyword>
<dbReference type="GO" id="GO:0005815">
    <property type="term" value="C:microtubule organizing center"/>
    <property type="evidence" value="ECO:0007669"/>
    <property type="project" value="TreeGrafter"/>
</dbReference>
<feature type="region of interest" description="Disordered" evidence="8">
    <location>
        <begin position="569"/>
        <end position="733"/>
    </location>
</feature>
<evidence type="ECO:0000259" key="9">
    <source>
        <dbReference type="SMART" id="SM01349"/>
    </source>
</evidence>
<evidence type="ECO:0000256" key="3">
    <source>
        <dbReference type="ARBA" id="ARBA00011375"/>
    </source>
</evidence>
<dbReference type="AlphaFoldDB" id="A0A0A1TEY0"/>
<comment type="function">
    <text evidence="7">Microtubule binding protein that promotes the stabilization of dynamic microtubules. Required for mitotic spindle formation.</text>
</comment>
<evidence type="ECO:0000256" key="7">
    <source>
        <dbReference type="ARBA" id="ARBA00024889"/>
    </source>
</evidence>
<keyword evidence="6" id="KW-0131">Cell cycle</keyword>
<comment type="subunit">
    <text evidence="3">Interacts with microtubules.</text>
</comment>
<dbReference type="EMBL" id="CDHN01000002">
    <property type="protein sequence ID" value="CEJ88150.1"/>
    <property type="molecule type" value="Genomic_DNA"/>
</dbReference>
<dbReference type="InterPro" id="IPR034085">
    <property type="entry name" value="TOG"/>
</dbReference>
<name>A0A0A1TEY0_9HYPO</name>
<dbReference type="GO" id="GO:0005876">
    <property type="term" value="C:spindle microtubule"/>
    <property type="evidence" value="ECO:0007669"/>
    <property type="project" value="TreeGrafter"/>
</dbReference>
<evidence type="ECO:0000256" key="8">
    <source>
        <dbReference type="SAM" id="MobiDB-lite"/>
    </source>
</evidence>
<protein>
    <recommendedName>
        <fullName evidence="9">TOG domain-containing protein</fullName>
    </recommendedName>
</protein>
<keyword evidence="6" id="KW-0498">Mitosis</keyword>
<dbReference type="GO" id="GO:0090307">
    <property type="term" value="P:mitotic spindle assembly"/>
    <property type="evidence" value="ECO:0007669"/>
    <property type="project" value="TreeGrafter"/>
</dbReference>
<feature type="compositionally biased region" description="Low complexity" evidence="8">
    <location>
        <begin position="655"/>
        <end position="664"/>
    </location>
</feature>
<dbReference type="InterPro" id="IPR016024">
    <property type="entry name" value="ARM-type_fold"/>
</dbReference>
<feature type="compositionally biased region" description="Polar residues" evidence="8">
    <location>
        <begin position="693"/>
        <end position="703"/>
    </location>
</feature>
<dbReference type="HOGENOM" id="CLU_004060_0_0_1"/>
<feature type="region of interest" description="Disordered" evidence="8">
    <location>
        <begin position="519"/>
        <end position="552"/>
    </location>
</feature>
<dbReference type="PANTHER" id="PTHR21567:SF9">
    <property type="entry name" value="CLIP-ASSOCIATING PROTEIN"/>
    <property type="match status" value="1"/>
</dbReference>
<dbReference type="GO" id="GO:1990023">
    <property type="term" value="C:mitotic spindle midzone"/>
    <property type="evidence" value="ECO:0007669"/>
    <property type="project" value="TreeGrafter"/>
</dbReference>
<evidence type="ECO:0000256" key="4">
    <source>
        <dbReference type="ARBA" id="ARBA00022618"/>
    </source>
</evidence>
<comment type="subcellular location">
    <subcellularLocation>
        <location evidence="1">Cytoplasm</location>
        <location evidence="1">Cytoskeleton</location>
        <location evidence="1">Spindle</location>
    </subcellularLocation>
</comment>
<feature type="compositionally biased region" description="Low complexity" evidence="8">
    <location>
        <begin position="671"/>
        <end position="683"/>
    </location>
</feature>
<accession>A0A0A1TEY0</accession>
<dbReference type="GO" id="GO:0005881">
    <property type="term" value="C:cytoplasmic microtubule"/>
    <property type="evidence" value="ECO:0007669"/>
    <property type="project" value="TreeGrafter"/>
</dbReference>
<dbReference type="STRING" id="1531966.A0A0A1TEY0"/>
<dbReference type="InterPro" id="IPR011989">
    <property type="entry name" value="ARM-like"/>
</dbReference>
<reference evidence="10 11" key="1">
    <citation type="journal article" date="2015" name="Genome Announc.">
        <title>Draft Genome Sequence and Gene Annotation of the Entomopathogenic Fungus Verticillium hemipterigenum.</title>
        <authorList>
            <person name="Horn F."/>
            <person name="Habel A."/>
            <person name="Scharf D.H."/>
            <person name="Dworschak J."/>
            <person name="Brakhage A.A."/>
            <person name="Guthke R."/>
            <person name="Hertweck C."/>
            <person name="Linde J."/>
        </authorList>
    </citation>
    <scope>NUCLEOTIDE SEQUENCE [LARGE SCALE GENOMIC DNA]</scope>
</reference>
<evidence type="ECO:0000256" key="5">
    <source>
        <dbReference type="ARBA" id="ARBA00022701"/>
    </source>
</evidence>
<dbReference type="GO" id="GO:0051301">
    <property type="term" value="P:cell division"/>
    <property type="evidence" value="ECO:0007669"/>
    <property type="project" value="UniProtKB-KW"/>
</dbReference>
<dbReference type="SMART" id="SM01349">
    <property type="entry name" value="TOG"/>
    <property type="match status" value="2"/>
</dbReference>
<keyword evidence="11" id="KW-1185">Reference proteome</keyword>
<evidence type="ECO:0000313" key="10">
    <source>
        <dbReference type="EMBL" id="CEJ88150.1"/>
    </source>
</evidence>
<organism evidence="10 11">
    <name type="scientific">[Torrubiella] hemipterigena</name>
    <dbReference type="NCBI Taxonomy" id="1531966"/>
    <lineage>
        <taxon>Eukaryota</taxon>
        <taxon>Fungi</taxon>
        <taxon>Dikarya</taxon>
        <taxon>Ascomycota</taxon>
        <taxon>Pezizomycotina</taxon>
        <taxon>Sordariomycetes</taxon>
        <taxon>Hypocreomycetidae</taxon>
        <taxon>Hypocreales</taxon>
        <taxon>Clavicipitaceae</taxon>
        <taxon>Clavicipitaceae incertae sedis</taxon>
        <taxon>'Torrubiella' clade</taxon>
    </lineage>
</organism>
<proteinExistence type="inferred from homology"/>
<sequence length="1080" mass="118454">MADKLTDQQVADLTTLLRSDAALDTKVQFLNNIKSSIKQHNVPDTCIAQLFEALRNASTSQHANIVSAGFTALNHLLTRLSRQDPKWLARETTRTLPIIIEKLGDQKDKYRSLASQALITFYGVNPSEVERMVRTAAMSGKNPRAKEAGLHWLLHMHQEHGLQFRSYVPLLMELLEDADGMVRDAAKSTVIELFRNAPNVAKSDLKRQLKTFNVRPAIEQAIVKELMPLSASTASRPKTPAAISAHSASVPAPRSADLAASTLTIGADRPVTPGLPADNQADPVEPQYVNTSRELDEVFKGMAWDFEGRESEQNWEKRELHMKTLRRLNAGNAPSDFTDAFLSNLRHMLDGIIKCITSLRTSLSKEGCSLVEDIAQTYGAAIEPMVELLMQTLLKMSAGAKKITSQLAYSTVDTMINRVTYTPRLMQHLWNASQDKNVQPRQFATGWLKTLLKKVANNKHHIEHTGGVELIEKCIKKGLADANPTVREKMRSTFWAFWAIWPSRADAIMGDLDATAQKLLQKDPSNPNSPKKVESGRGLSRSTATASKPSLREAMLGQKRAMATAAKNLPARPGSAMSHFSPTRNVSNSSATSTTSVATKPAVRSRAEPSISMNAGGMSVAPMRPSRRRPEVARPATAGPYSMRDQPSSMEVDSPDSLRSSKPLSPRRKAAVPASVSPVASRSRPGHMHRGSESSIPSPTARTTGRPRVSPRPSPAKPIMPLESPTRDSPTRFRGEHAIPKMVNMESSATIVAEPQTEYARSPVSPNIPKITLDRQPLEESPPLKIYEDPGVAQHQSPKAATPPVLEEKPVNEDVAKLQRANGQVTLEQPLSPEKTRQNSRLLDSGISKIKAKSLETHGFRKLQSLIRDPQTEFTDDKFEAVVVGLFDYLADPLDNLPEDKVPDVKAQVLTTIKMLLKKERDNFQPHVSKGLEALLLTRAAYDSRAHVVSGLELLADELVAIGNAPEIVVVLAAQMSKVNDSEKEGCRTLSMGLHVLKTMLDAKSGTYSPTDKELADLFELAGRCLESADSGVRMDAVKFCVALHGLVGKERFWAGVGGVKDDPKSLITYYIAKGQREIV</sequence>
<keyword evidence="5" id="KW-0493">Microtubule</keyword>
<evidence type="ECO:0000256" key="1">
    <source>
        <dbReference type="ARBA" id="ARBA00004186"/>
    </source>
</evidence>
<dbReference type="InterPro" id="IPR024395">
    <property type="entry name" value="CLASP_N_dom"/>
</dbReference>
<feature type="domain" description="TOG" evidence="9">
    <location>
        <begin position="291"/>
        <end position="532"/>
    </location>
</feature>
<gene>
    <name evidence="10" type="ORF">VHEMI04624</name>
</gene>
<dbReference type="Gene3D" id="1.25.10.10">
    <property type="entry name" value="Leucine-rich Repeat Variant"/>
    <property type="match status" value="3"/>
</dbReference>
<feature type="domain" description="TOG" evidence="9">
    <location>
        <begin position="4"/>
        <end position="227"/>
    </location>
</feature>
<dbReference type="GO" id="GO:0008017">
    <property type="term" value="F:microtubule binding"/>
    <property type="evidence" value="ECO:0007669"/>
    <property type="project" value="TreeGrafter"/>
</dbReference>
<dbReference type="PANTHER" id="PTHR21567">
    <property type="entry name" value="CLASP"/>
    <property type="match status" value="1"/>
</dbReference>